<dbReference type="Proteomes" id="UP001188597">
    <property type="component" value="Unassembled WGS sequence"/>
</dbReference>
<dbReference type="PANTHER" id="PTHR12904">
    <property type="match status" value="1"/>
</dbReference>
<dbReference type="Pfam" id="PF13516">
    <property type="entry name" value="LRR_6"/>
    <property type="match status" value="1"/>
</dbReference>
<accession>A0AA88VXL7</accession>
<dbReference type="Gene3D" id="3.80.10.10">
    <property type="entry name" value="Ribonuclease Inhibitor"/>
    <property type="match status" value="3"/>
</dbReference>
<dbReference type="SUPFAM" id="SSF52058">
    <property type="entry name" value="L domain-like"/>
    <property type="match status" value="1"/>
</dbReference>
<reference evidence="1" key="1">
    <citation type="submission" date="2022-12" db="EMBL/GenBank/DDBJ databases">
        <title>Draft genome assemblies for two species of Escallonia (Escalloniales).</title>
        <authorList>
            <person name="Chanderbali A."/>
            <person name="Dervinis C."/>
            <person name="Anghel I."/>
            <person name="Soltis D."/>
            <person name="Soltis P."/>
            <person name="Zapata F."/>
        </authorList>
    </citation>
    <scope>NUCLEOTIDE SEQUENCE</scope>
    <source>
        <strain evidence="1">UCBG64.0493</strain>
        <tissue evidence="1">Leaf</tissue>
    </source>
</reference>
<gene>
    <name evidence="1" type="ORF">RJ639_007546</name>
</gene>
<dbReference type="InterPro" id="IPR001611">
    <property type="entry name" value="Leu-rich_rpt"/>
</dbReference>
<dbReference type="SMART" id="SM00367">
    <property type="entry name" value="LRR_CC"/>
    <property type="match status" value="3"/>
</dbReference>
<evidence type="ECO:0000313" key="1">
    <source>
        <dbReference type="EMBL" id="KAK3016059.1"/>
    </source>
</evidence>
<keyword evidence="2" id="KW-1185">Reference proteome</keyword>
<proteinExistence type="predicted"/>
<dbReference type="AlphaFoldDB" id="A0AA88VXL7"/>
<evidence type="ECO:0000313" key="2">
    <source>
        <dbReference type="Proteomes" id="UP001188597"/>
    </source>
</evidence>
<protein>
    <submittedName>
        <fullName evidence="1">Uncharacterized protein</fullName>
    </submittedName>
</protein>
<dbReference type="EMBL" id="JAVXUP010001091">
    <property type="protein sequence ID" value="KAK3016059.1"/>
    <property type="molecule type" value="Genomic_DNA"/>
</dbReference>
<dbReference type="InterPro" id="IPR051341">
    <property type="entry name" value="Zyg-11_UBL_adapter"/>
</dbReference>
<dbReference type="InterPro" id="IPR006553">
    <property type="entry name" value="Leu-rich_rpt_Cys-con_subtyp"/>
</dbReference>
<sequence>MANEATMELESLCLVNLCIEASSQNRAAVEKWRKQRRSLERLPSQLGELLFHRLLRRRLLNPSLLDIERIDLRGESYVDAEWMAYIGAYPYLQSLNVGDCPKISSSSLWPITGITSLTELDLSRCSKVTDSGIRHLFSIPTLEKLCISETGVTANGVTLLSSFTNLSLLDLGGLWVTDVALSCLQVLQKLQYLDLWRSEICYNAATVQIVPQAELPESSLDKVRGDKGHLAELILTGATFLDVDEAFLHVDTSLLSFLDLSNSSVQSFWSQFGFLNLSNTRVSSAGVGILAGHVSNLETISLSCTPIDDLAVSYLSMMPSLRVINLSNTNVRGLIQQIGAEPDWVPSLAALQNLRFLERLDMEETQVGDAALEPLSTFQGLRYLSLKSGFLTDMSLHHFSSIQELISLGIRDAVLTNAWLDSFHPPSTLKLLDLRGCWLLTEDILSTFCQKHPEIQTRHELIHALPSDQDRSKHLLTTSNSENFTVETAAGKSIYAATQACEGFFYRSKVEV</sequence>
<name>A0AA88VXL7_9ASTE</name>
<dbReference type="InterPro" id="IPR032675">
    <property type="entry name" value="LRR_dom_sf"/>
</dbReference>
<organism evidence="1 2">
    <name type="scientific">Escallonia herrerae</name>
    <dbReference type="NCBI Taxonomy" id="1293975"/>
    <lineage>
        <taxon>Eukaryota</taxon>
        <taxon>Viridiplantae</taxon>
        <taxon>Streptophyta</taxon>
        <taxon>Embryophyta</taxon>
        <taxon>Tracheophyta</taxon>
        <taxon>Spermatophyta</taxon>
        <taxon>Magnoliopsida</taxon>
        <taxon>eudicotyledons</taxon>
        <taxon>Gunneridae</taxon>
        <taxon>Pentapetalae</taxon>
        <taxon>asterids</taxon>
        <taxon>campanulids</taxon>
        <taxon>Escalloniales</taxon>
        <taxon>Escalloniaceae</taxon>
        <taxon>Escallonia</taxon>
    </lineage>
</organism>
<comment type="caution">
    <text evidence="1">The sequence shown here is derived from an EMBL/GenBank/DDBJ whole genome shotgun (WGS) entry which is preliminary data.</text>
</comment>
<dbReference type="PANTHER" id="PTHR12904:SF23">
    <property type="entry name" value="PROTEIN ZER-1 HOMOLOG"/>
    <property type="match status" value="1"/>
</dbReference>